<reference evidence="9" key="1">
    <citation type="submission" date="2020-01" db="EMBL/GenBank/DDBJ databases">
        <authorList>
            <person name="Seo Y.L."/>
        </authorList>
    </citation>
    <scope>NUCLEOTIDE SEQUENCE</scope>
    <source>
        <strain evidence="9">R11</strain>
    </source>
</reference>
<keyword evidence="10" id="KW-1185">Reference proteome</keyword>
<feature type="transmembrane region" description="Helical" evidence="6">
    <location>
        <begin position="21"/>
        <end position="41"/>
    </location>
</feature>
<keyword evidence="5 6" id="KW-0472">Membrane</keyword>
<feature type="transmembrane region" description="Helical" evidence="6">
    <location>
        <begin position="746"/>
        <end position="769"/>
    </location>
</feature>
<dbReference type="PANTHER" id="PTHR30572">
    <property type="entry name" value="MEMBRANE COMPONENT OF TRANSPORTER-RELATED"/>
    <property type="match status" value="1"/>
</dbReference>
<evidence type="ECO:0000256" key="3">
    <source>
        <dbReference type="ARBA" id="ARBA00022692"/>
    </source>
</evidence>
<dbReference type="GO" id="GO:0022857">
    <property type="term" value="F:transmembrane transporter activity"/>
    <property type="evidence" value="ECO:0007669"/>
    <property type="project" value="TreeGrafter"/>
</dbReference>
<reference evidence="9" key="2">
    <citation type="submission" date="2020-10" db="EMBL/GenBank/DDBJ databases">
        <title>Mucilaginibacter sp. nov., isolated from soil.</title>
        <authorList>
            <person name="Jeon C.O."/>
        </authorList>
    </citation>
    <scope>NUCLEOTIDE SEQUENCE</scope>
    <source>
        <strain evidence="9">R11</strain>
    </source>
</reference>
<feature type="transmembrane region" description="Helical" evidence="6">
    <location>
        <begin position="284"/>
        <end position="303"/>
    </location>
</feature>
<evidence type="ECO:0000313" key="9">
    <source>
        <dbReference type="EMBL" id="NCD69527.1"/>
    </source>
</evidence>
<feature type="domain" description="ABC3 transporter permease C-terminal" evidence="7">
    <location>
        <begin position="667"/>
        <end position="768"/>
    </location>
</feature>
<feature type="transmembrane region" description="Helical" evidence="6">
    <location>
        <begin position="375"/>
        <end position="398"/>
    </location>
</feature>
<evidence type="ECO:0000256" key="2">
    <source>
        <dbReference type="ARBA" id="ARBA00022475"/>
    </source>
</evidence>
<evidence type="ECO:0000313" key="10">
    <source>
        <dbReference type="Proteomes" id="UP000638732"/>
    </source>
</evidence>
<dbReference type="RefSeq" id="WP_166585492.1">
    <property type="nucleotide sequence ID" value="NZ_WWEO01000041.1"/>
</dbReference>
<feature type="transmembrane region" description="Helical" evidence="6">
    <location>
        <begin position="419"/>
        <end position="442"/>
    </location>
</feature>
<dbReference type="AlphaFoldDB" id="A0A965ZGV5"/>
<feature type="transmembrane region" description="Helical" evidence="6">
    <location>
        <begin position="715"/>
        <end position="734"/>
    </location>
</feature>
<evidence type="ECO:0000259" key="7">
    <source>
        <dbReference type="Pfam" id="PF02687"/>
    </source>
</evidence>
<dbReference type="Pfam" id="PF02687">
    <property type="entry name" value="FtsX"/>
    <property type="match status" value="2"/>
</dbReference>
<sequence length="786" mass="87432">MLRNYFKTAWRNLFRNKFYSFINIAGLTAGLAIGILILLWVQDELSFDGFHKNTDNIYRVELFGGTGASKQIWESTVAPMGPLAKQELSDVQDQVRITPNWFFTLYKYKEKAFGEQNVAFADPSLFSVFDFPLIEGNKAKPFANDNSVVITKSTARKYFGTADALGKVIAAEGKENFTVSGVIDDFPLNSSINFDMIMPMSYQVKYLLVNSKFDVNADFSNYSYQTYFKLKPGASLKKLSADLFKIHIKHRAEDTDADYLLLPINKMHLYNADGTDRGIQTVRIFIIIALVILLIACINYVNLSTARSLLRAKEISMRKIIGAGKAQLFTQFLTETALLFLIATIFALFAIYLLMPVFNQLAGKQLVFNLLDPHIWIIIAITVIATLALSSIYPAMLLSSFEPLKALKGKISGSIGDALFRKILVVVQFTFSVMLIVSTLIITQQLKYIQSKNLGYDKTHVFGVWMRDAASHYDAVKAELLKQPSIEGVTRATGNIISNGMISGDNSWEGKATGQTFILHPMGIDKDFISFFKLKMRLGSSFSGAVADSTHFILNEAAVKEIGMKDPIGKSFRFQKTNGVIIGVVQDFHFASLREKIAPAIFFYRPSVYQTLYIKTRTGNAAAAIAAAGSQFKQYNGEFPFSYNFLDDIFNHLYQGEQREGTLFNYFAGMAILISCLGLLGLAAYTAQVRTREIGVRKVLGASVTGVVGLLAKDFIKLVLIGIVVATPLAWYAMTNWLSAFAYRIPIHWTIFVLAACIAIVIAFVTISFQSIKAALANPVKSLRSE</sequence>
<evidence type="ECO:0000259" key="8">
    <source>
        <dbReference type="Pfam" id="PF12704"/>
    </source>
</evidence>
<feature type="transmembrane region" description="Helical" evidence="6">
    <location>
        <begin position="337"/>
        <end position="355"/>
    </location>
</feature>
<protein>
    <submittedName>
        <fullName evidence="9">FtsX-like permease family protein</fullName>
    </submittedName>
</protein>
<feature type="domain" description="MacB-like periplasmic core" evidence="8">
    <location>
        <begin position="430"/>
        <end position="627"/>
    </location>
</feature>
<accession>A0A965ZGV5</accession>
<keyword evidence="4 6" id="KW-1133">Transmembrane helix</keyword>
<dbReference type="InterPro" id="IPR025857">
    <property type="entry name" value="MacB_PCD"/>
</dbReference>
<gene>
    <name evidence="9" type="ORF">GSY63_09185</name>
</gene>
<evidence type="ECO:0000256" key="4">
    <source>
        <dbReference type="ARBA" id="ARBA00022989"/>
    </source>
</evidence>
<organism evidence="9 10">
    <name type="scientific">Mucilaginibacter agri</name>
    <dbReference type="NCBI Taxonomy" id="2695265"/>
    <lineage>
        <taxon>Bacteria</taxon>
        <taxon>Pseudomonadati</taxon>
        <taxon>Bacteroidota</taxon>
        <taxon>Sphingobacteriia</taxon>
        <taxon>Sphingobacteriales</taxon>
        <taxon>Sphingobacteriaceae</taxon>
        <taxon>Mucilaginibacter</taxon>
    </lineage>
</organism>
<keyword evidence="3 6" id="KW-0812">Transmembrane</keyword>
<feature type="domain" description="MacB-like periplasmic core" evidence="8">
    <location>
        <begin position="20"/>
        <end position="243"/>
    </location>
</feature>
<name>A0A965ZGV5_9SPHI</name>
<feature type="transmembrane region" description="Helical" evidence="6">
    <location>
        <begin position="663"/>
        <end position="687"/>
    </location>
</feature>
<dbReference type="InterPro" id="IPR050250">
    <property type="entry name" value="Macrolide_Exporter_MacB"/>
</dbReference>
<comment type="subcellular location">
    <subcellularLocation>
        <location evidence="1">Cell membrane</location>
        <topology evidence="1">Multi-pass membrane protein</topology>
    </subcellularLocation>
</comment>
<dbReference type="InterPro" id="IPR003838">
    <property type="entry name" value="ABC3_permease_C"/>
</dbReference>
<dbReference type="Pfam" id="PF12704">
    <property type="entry name" value="MacB_PCD"/>
    <property type="match status" value="2"/>
</dbReference>
<evidence type="ECO:0000256" key="1">
    <source>
        <dbReference type="ARBA" id="ARBA00004651"/>
    </source>
</evidence>
<proteinExistence type="predicted"/>
<keyword evidence="2" id="KW-1003">Cell membrane</keyword>
<dbReference type="GO" id="GO:0005886">
    <property type="term" value="C:plasma membrane"/>
    <property type="evidence" value="ECO:0007669"/>
    <property type="project" value="UniProtKB-SubCell"/>
</dbReference>
<evidence type="ECO:0000256" key="6">
    <source>
        <dbReference type="SAM" id="Phobius"/>
    </source>
</evidence>
<comment type="caution">
    <text evidence="9">The sequence shown here is derived from an EMBL/GenBank/DDBJ whole genome shotgun (WGS) entry which is preliminary data.</text>
</comment>
<dbReference type="Proteomes" id="UP000638732">
    <property type="component" value="Unassembled WGS sequence"/>
</dbReference>
<evidence type="ECO:0000256" key="5">
    <source>
        <dbReference type="ARBA" id="ARBA00023136"/>
    </source>
</evidence>
<dbReference type="PANTHER" id="PTHR30572:SF18">
    <property type="entry name" value="ABC-TYPE MACROLIDE FAMILY EXPORT SYSTEM PERMEASE COMPONENT 2"/>
    <property type="match status" value="1"/>
</dbReference>
<dbReference type="EMBL" id="WWEO01000041">
    <property type="protein sequence ID" value="NCD69527.1"/>
    <property type="molecule type" value="Genomic_DNA"/>
</dbReference>
<feature type="domain" description="ABC3 transporter permease C-terminal" evidence="7">
    <location>
        <begin position="286"/>
        <end position="403"/>
    </location>
</feature>